<sequence length="149" mass="15551">MNPPKPPLSILVVEDEFIIAMDIEMMIEDCGHRVLATAASLNAVKALPVGDAPDVALVDMQLAQGSTGLEVNAEIRSRWPETIVVFVTANPKKIPDDFAGASGVIAKPFSSSGFVAALKYLEEGVCDPPPVSSGPGSFVASPAFAAQWG</sequence>
<evidence type="ECO:0000256" key="1">
    <source>
        <dbReference type="ARBA" id="ARBA00022553"/>
    </source>
</evidence>
<evidence type="ECO:0000256" key="2">
    <source>
        <dbReference type="PROSITE-ProRule" id="PRU00169"/>
    </source>
</evidence>
<accession>A0ABW4DVZ0</accession>
<evidence type="ECO:0000313" key="4">
    <source>
        <dbReference type="EMBL" id="MFD1480833.1"/>
    </source>
</evidence>
<dbReference type="PROSITE" id="PS50110">
    <property type="entry name" value="RESPONSE_REGULATORY"/>
    <property type="match status" value="1"/>
</dbReference>
<name>A0ABW4DVZ0_9RHOB</name>
<dbReference type="Proteomes" id="UP001597302">
    <property type="component" value="Unassembled WGS sequence"/>
</dbReference>
<organism evidence="4 5">
    <name type="scientific">Paracoccus nototheniae</name>
    <dbReference type="NCBI Taxonomy" id="2489002"/>
    <lineage>
        <taxon>Bacteria</taxon>
        <taxon>Pseudomonadati</taxon>
        <taxon>Pseudomonadota</taxon>
        <taxon>Alphaproteobacteria</taxon>
        <taxon>Rhodobacterales</taxon>
        <taxon>Paracoccaceae</taxon>
        <taxon>Paracoccus</taxon>
    </lineage>
</organism>
<dbReference type="RefSeq" id="WP_131573830.1">
    <property type="nucleotide sequence ID" value="NZ_CBCSAJ010000015.1"/>
</dbReference>
<keyword evidence="5" id="KW-1185">Reference proteome</keyword>
<gene>
    <name evidence="4" type="ORF">ACFQ5P_05965</name>
</gene>
<feature type="modified residue" description="4-aspartylphosphate" evidence="2">
    <location>
        <position position="59"/>
    </location>
</feature>
<reference evidence="5" key="1">
    <citation type="journal article" date="2019" name="Int. J. Syst. Evol. Microbiol.">
        <title>The Global Catalogue of Microorganisms (GCM) 10K type strain sequencing project: providing services to taxonomists for standard genome sequencing and annotation.</title>
        <authorList>
            <consortium name="The Broad Institute Genomics Platform"/>
            <consortium name="The Broad Institute Genome Sequencing Center for Infectious Disease"/>
            <person name="Wu L."/>
            <person name="Ma J."/>
        </authorList>
    </citation>
    <scope>NUCLEOTIDE SEQUENCE [LARGE SCALE GENOMIC DNA]</scope>
    <source>
        <strain evidence="5">CCM 8875</strain>
    </source>
</reference>
<dbReference type="Gene3D" id="3.40.50.2300">
    <property type="match status" value="1"/>
</dbReference>
<dbReference type="PANTHER" id="PTHR44591:SF3">
    <property type="entry name" value="RESPONSE REGULATORY DOMAIN-CONTAINING PROTEIN"/>
    <property type="match status" value="1"/>
</dbReference>
<proteinExistence type="predicted"/>
<dbReference type="SUPFAM" id="SSF52172">
    <property type="entry name" value="CheY-like"/>
    <property type="match status" value="1"/>
</dbReference>
<dbReference type="Pfam" id="PF00072">
    <property type="entry name" value="Response_reg"/>
    <property type="match status" value="1"/>
</dbReference>
<comment type="caution">
    <text evidence="4">The sequence shown here is derived from an EMBL/GenBank/DDBJ whole genome shotgun (WGS) entry which is preliminary data.</text>
</comment>
<keyword evidence="1 2" id="KW-0597">Phosphoprotein</keyword>
<dbReference type="PANTHER" id="PTHR44591">
    <property type="entry name" value="STRESS RESPONSE REGULATOR PROTEIN 1"/>
    <property type="match status" value="1"/>
</dbReference>
<feature type="domain" description="Response regulatory" evidence="3">
    <location>
        <begin position="9"/>
        <end position="122"/>
    </location>
</feature>
<dbReference type="InterPro" id="IPR011006">
    <property type="entry name" value="CheY-like_superfamily"/>
</dbReference>
<dbReference type="InterPro" id="IPR050595">
    <property type="entry name" value="Bact_response_regulator"/>
</dbReference>
<dbReference type="EMBL" id="JBHTOQ010000011">
    <property type="protein sequence ID" value="MFD1480833.1"/>
    <property type="molecule type" value="Genomic_DNA"/>
</dbReference>
<dbReference type="SMART" id="SM00448">
    <property type="entry name" value="REC"/>
    <property type="match status" value="1"/>
</dbReference>
<dbReference type="InterPro" id="IPR001789">
    <property type="entry name" value="Sig_transdc_resp-reg_receiver"/>
</dbReference>
<evidence type="ECO:0000313" key="5">
    <source>
        <dbReference type="Proteomes" id="UP001597302"/>
    </source>
</evidence>
<evidence type="ECO:0000259" key="3">
    <source>
        <dbReference type="PROSITE" id="PS50110"/>
    </source>
</evidence>
<protein>
    <submittedName>
        <fullName evidence="4">Response regulator</fullName>
    </submittedName>
</protein>